<dbReference type="Gene3D" id="2.60.40.3210">
    <property type="entry name" value="Zona pellucida, ZP-N domain"/>
    <property type="match status" value="1"/>
</dbReference>
<dbReference type="PROSITE" id="PS51034">
    <property type="entry name" value="ZP_2"/>
    <property type="match status" value="1"/>
</dbReference>
<keyword evidence="17" id="KW-1185">Reference proteome</keyword>
<gene>
    <name evidence="16" type="ORF">ANANG_G00157040</name>
</gene>
<keyword evidence="13" id="KW-0325">Glycoprotein</keyword>
<evidence type="ECO:0000256" key="9">
    <source>
        <dbReference type="ARBA" id="ARBA00022729"/>
    </source>
</evidence>
<sequence length="384" mass="42324">MLLTVWNFVRFVATCKGTMGVDKVFSWVTFLILLCGCVNGNYVGLSPEEGSQTRHKSGRRNEPQAQKFEHLDQSAPLSLLCNEKNMTLIVKADLHNNGIRISTEELQLGRDPSSGSSCRAFAFSDIEYVIEASLHECGTLLTIEEDSLVYSNVLSVSPMPTSSGIIRTSSAIIPIACHYLRRHVVSSEAVYPTWAPFTSTVAALDLLDFSLRLMAADWRSESSSKKYVFGELLHIEALVSLSSHVPLRIFMDTCIATMDPDMNSEPRYAFIQNHGCLSDAHVKGSHAQFMPRFLDEKLQVKMDAFVFPEGFPESEIYIACQLRVTAASESTDAMNKACSYVNGRWQSVDGEDAVCSCCDSTCQGSDTGVLYTLGLGPFTVAKKD</sequence>
<dbReference type="InterPro" id="IPR055356">
    <property type="entry name" value="ZP-N"/>
</dbReference>
<dbReference type="GO" id="GO:0035805">
    <property type="term" value="C:egg coat"/>
    <property type="evidence" value="ECO:0007669"/>
    <property type="project" value="UniProtKB-SubCell"/>
</dbReference>
<accession>A0A9D3M7Q4</accession>
<dbReference type="PRINTS" id="PR00023">
    <property type="entry name" value="ZPELLUCIDA"/>
</dbReference>
<keyword evidence="8 14" id="KW-0812">Transmembrane</keyword>
<keyword evidence="9 14" id="KW-0732">Signal</keyword>
<evidence type="ECO:0000256" key="11">
    <source>
        <dbReference type="ARBA" id="ARBA00023136"/>
    </source>
</evidence>
<evidence type="ECO:0000313" key="17">
    <source>
        <dbReference type="Proteomes" id="UP001044222"/>
    </source>
</evidence>
<evidence type="ECO:0000313" key="16">
    <source>
        <dbReference type="EMBL" id="KAG5844021.1"/>
    </source>
</evidence>
<feature type="transmembrane region" description="Helical" evidence="14">
    <location>
        <begin position="24"/>
        <end position="45"/>
    </location>
</feature>
<dbReference type="Pfam" id="PF00100">
    <property type="entry name" value="Zona_pellucida"/>
    <property type="match status" value="1"/>
</dbReference>
<dbReference type="GO" id="GO:0035804">
    <property type="term" value="F:structural constituent of egg coat"/>
    <property type="evidence" value="ECO:0007669"/>
    <property type="project" value="UniProtKB-UniRule"/>
</dbReference>
<dbReference type="EMBL" id="JAFIRN010000008">
    <property type="protein sequence ID" value="KAG5844021.1"/>
    <property type="molecule type" value="Genomic_DNA"/>
</dbReference>
<dbReference type="PANTHER" id="PTHR11576:SF2">
    <property type="entry name" value="ZONA PELLUCIDA SPERM-BINDING PROTEIN 3"/>
    <property type="match status" value="1"/>
</dbReference>
<comment type="caution">
    <text evidence="16">The sequence shown here is derived from an EMBL/GenBank/DDBJ whole genome shotgun (WGS) entry which is preliminary data.</text>
</comment>
<keyword evidence="4 14" id="KW-1003">Cell membrane</keyword>
<evidence type="ECO:0000256" key="14">
    <source>
        <dbReference type="RuleBase" id="RU367066"/>
    </source>
</evidence>
<dbReference type="PANTHER" id="PTHR11576">
    <property type="entry name" value="ZONA PELLUCIDA SPERM-BINDING PROTEIN 3"/>
    <property type="match status" value="1"/>
</dbReference>
<comment type="similarity">
    <text evidence="2 14">Belongs to the ZP domain family. ZPC subfamily.</text>
</comment>
<dbReference type="AlphaFoldDB" id="A0A9D3M7Q4"/>
<dbReference type="Proteomes" id="UP001044222">
    <property type="component" value="Chromosome 8"/>
</dbReference>
<evidence type="ECO:0000256" key="6">
    <source>
        <dbReference type="ARBA" id="ARBA00022530"/>
    </source>
</evidence>
<keyword evidence="11 14" id="KW-0472">Membrane</keyword>
<evidence type="ECO:0000256" key="4">
    <source>
        <dbReference type="ARBA" id="ARBA00022475"/>
    </source>
</evidence>
<dbReference type="SMART" id="SM00241">
    <property type="entry name" value="ZP"/>
    <property type="match status" value="1"/>
</dbReference>
<reference evidence="16" key="1">
    <citation type="submission" date="2021-01" db="EMBL/GenBank/DDBJ databases">
        <title>A chromosome-scale assembly of European eel, Anguilla anguilla.</title>
        <authorList>
            <person name="Henkel C."/>
            <person name="Jong-Raadsen S.A."/>
            <person name="Dufour S."/>
            <person name="Weltzien F.-A."/>
            <person name="Palstra A.P."/>
            <person name="Pelster B."/>
            <person name="Spaink H.P."/>
            <person name="Van Den Thillart G.E."/>
            <person name="Jansen H."/>
            <person name="Zahm M."/>
            <person name="Klopp C."/>
            <person name="Cedric C."/>
            <person name="Louis A."/>
            <person name="Berthelot C."/>
            <person name="Parey E."/>
            <person name="Roest Crollius H."/>
            <person name="Montfort J."/>
            <person name="Robinson-Rechavi M."/>
            <person name="Bucao C."/>
            <person name="Bouchez O."/>
            <person name="Gislard M."/>
            <person name="Lluch J."/>
            <person name="Milhes M."/>
            <person name="Lampietro C."/>
            <person name="Lopez Roques C."/>
            <person name="Donnadieu C."/>
            <person name="Braasch I."/>
            <person name="Desvignes T."/>
            <person name="Postlethwait J."/>
            <person name="Bobe J."/>
            <person name="Guiguen Y."/>
            <person name="Dirks R."/>
        </authorList>
    </citation>
    <scope>NUCLEOTIDE SEQUENCE</scope>
    <source>
        <strain evidence="16">Tag_6206</strain>
        <tissue evidence="16">Liver</tissue>
    </source>
</reference>
<keyword evidence="6 14" id="KW-0272">Extracellular matrix</keyword>
<name>A0A9D3M7Q4_ANGAN</name>
<comment type="PTM">
    <text evidence="14">Proteolytically cleaved before the transmembrane segment to yield the secreted ectodomain incorporated in the zona pellucida.</text>
</comment>
<dbReference type="GO" id="GO:0035803">
    <property type="term" value="P:egg coat formation"/>
    <property type="evidence" value="ECO:0007669"/>
    <property type="project" value="UniProtKB-UniRule"/>
</dbReference>
<organism evidence="16 17">
    <name type="scientific">Anguilla anguilla</name>
    <name type="common">European freshwater eel</name>
    <name type="synonym">Muraena anguilla</name>
    <dbReference type="NCBI Taxonomy" id="7936"/>
    <lineage>
        <taxon>Eukaryota</taxon>
        <taxon>Metazoa</taxon>
        <taxon>Chordata</taxon>
        <taxon>Craniata</taxon>
        <taxon>Vertebrata</taxon>
        <taxon>Euteleostomi</taxon>
        <taxon>Actinopterygii</taxon>
        <taxon>Neopterygii</taxon>
        <taxon>Teleostei</taxon>
        <taxon>Anguilliformes</taxon>
        <taxon>Anguillidae</taxon>
        <taxon>Anguilla</taxon>
    </lineage>
</organism>
<evidence type="ECO:0000256" key="2">
    <source>
        <dbReference type="ARBA" id="ARBA00006735"/>
    </source>
</evidence>
<evidence type="ECO:0000256" key="3">
    <source>
        <dbReference type="ARBA" id="ARBA00017980"/>
    </source>
</evidence>
<dbReference type="GO" id="GO:0007339">
    <property type="term" value="P:binding of sperm to zona pellucida"/>
    <property type="evidence" value="ECO:0007669"/>
    <property type="project" value="UniProtKB-UniRule"/>
</dbReference>
<dbReference type="GO" id="GO:0005886">
    <property type="term" value="C:plasma membrane"/>
    <property type="evidence" value="ECO:0007669"/>
    <property type="project" value="UniProtKB-SubCell"/>
</dbReference>
<evidence type="ECO:0000256" key="5">
    <source>
        <dbReference type="ARBA" id="ARBA00022525"/>
    </source>
</evidence>
<dbReference type="GO" id="GO:0032190">
    <property type="term" value="F:acrosin binding"/>
    <property type="evidence" value="ECO:0007669"/>
    <property type="project" value="TreeGrafter"/>
</dbReference>
<comment type="domain">
    <text evidence="14">The ZP domain is involved in the polymerization of the ZP proteins to form the zona pellucida.</text>
</comment>
<evidence type="ECO:0000256" key="8">
    <source>
        <dbReference type="ARBA" id="ARBA00022692"/>
    </source>
</evidence>
<protein>
    <recommendedName>
        <fullName evidence="3 14">Zona pellucida sperm-binding protein 3</fullName>
    </recommendedName>
</protein>
<proteinExistence type="inferred from homology"/>
<dbReference type="FunFam" id="2.60.40.4100:FF:000002">
    <property type="entry name" value="Zona pellucida sperm-binding protein 3"/>
    <property type="match status" value="1"/>
</dbReference>
<dbReference type="FunFam" id="2.60.40.3210:FF:000001">
    <property type="entry name" value="Zona pellucida sperm-binding protein 3"/>
    <property type="match status" value="1"/>
</dbReference>
<dbReference type="InterPro" id="IPR055355">
    <property type="entry name" value="ZP-C"/>
</dbReference>
<keyword evidence="7 14" id="KW-0165">Cleavage on pair of basic residues</keyword>
<evidence type="ECO:0000256" key="10">
    <source>
        <dbReference type="ARBA" id="ARBA00022989"/>
    </source>
</evidence>
<evidence type="ECO:0000256" key="13">
    <source>
        <dbReference type="ARBA" id="ARBA00023180"/>
    </source>
</evidence>
<evidence type="ECO:0000256" key="1">
    <source>
        <dbReference type="ARBA" id="ARBA00004498"/>
    </source>
</evidence>
<dbReference type="InterPro" id="IPR048290">
    <property type="entry name" value="ZP_chr"/>
</dbReference>
<evidence type="ECO:0000256" key="12">
    <source>
        <dbReference type="ARBA" id="ARBA00023157"/>
    </source>
</evidence>
<dbReference type="InterPro" id="IPR042235">
    <property type="entry name" value="ZP-C_dom"/>
</dbReference>
<evidence type="ECO:0000259" key="15">
    <source>
        <dbReference type="PROSITE" id="PS51034"/>
    </source>
</evidence>
<keyword evidence="12 14" id="KW-1015">Disulfide bond</keyword>
<dbReference type="Gene3D" id="2.60.40.4100">
    <property type="entry name" value="Zona pellucida, ZP-C domain"/>
    <property type="match status" value="1"/>
</dbReference>
<comment type="function">
    <text evidence="14">Component of the zona pellucida, an extracellular matrix surrounding oocytes which mediates sperm binding, induction of the acrosome reaction and prevents post-fertilization polyspermy. The zona pellucida is composed of 3 to 4 glycoproteins, ZP1, ZP2, ZP3, and ZP4. ZP3 is essential for sperm binding and zona matrix formation.</text>
</comment>
<comment type="subcellular location">
    <subcellularLocation>
        <location evidence="1">Secreted</location>
        <location evidence="1">Extracellular space</location>
        <location evidence="1">Extracellular matrix</location>
    </subcellularLocation>
    <subcellularLocation>
        <location evidence="14">Zona pellucida</location>
    </subcellularLocation>
    <subcellularLocation>
        <location evidence="14">Cell membrane</location>
        <topology evidence="14">Single-pass type I membrane protein</topology>
    </subcellularLocation>
</comment>
<dbReference type="Pfam" id="PF23344">
    <property type="entry name" value="ZP-N"/>
    <property type="match status" value="1"/>
</dbReference>
<dbReference type="GO" id="GO:2000344">
    <property type="term" value="P:positive regulation of acrosome reaction"/>
    <property type="evidence" value="ECO:0007669"/>
    <property type="project" value="UniProtKB-UniRule"/>
</dbReference>
<evidence type="ECO:0000256" key="7">
    <source>
        <dbReference type="ARBA" id="ARBA00022685"/>
    </source>
</evidence>
<keyword evidence="5 14" id="KW-0964">Secreted</keyword>
<feature type="domain" description="ZP" evidence="15">
    <location>
        <begin position="80"/>
        <end position="345"/>
    </location>
</feature>
<dbReference type="InterPro" id="IPR001507">
    <property type="entry name" value="ZP_dom"/>
</dbReference>
<keyword evidence="10 14" id="KW-1133">Transmembrane helix</keyword>